<dbReference type="RefSeq" id="WP_353567939.1">
    <property type="nucleotide sequence ID" value="NZ_BAABRI010000018.1"/>
</dbReference>
<organism evidence="1 2">
    <name type="scientific">Haloferula sargassicola</name>
    <dbReference type="NCBI Taxonomy" id="490096"/>
    <lineage>
        <taxon>Bacteria</taxon>
        <taxon>Pseudomonadati</taxon>
        <taxon>Verrucomicrobiota</taxon>
        <taxon>Verrucomicrobiia</taxon>
        <taxon>Verrucomicrobiales</taxon>
        <taxon>Verrucomicrobiaceae</taxon>
        <taxon>Haloferula</taxon>
    </lineage>
</organism>
<dbReference type="PANTHER" id="PTHR10000:SF8">
    <property type="entry name" value="HAD SUPERFAMILY HYDROLASE-LIKE, TYPE 3"/>
    <property type="match status" value="1"/>
</dbReference>
<dbReference type="EMBL" id="BAABRI010000018">
    <property type="protein sequence ID" value="GAA5483835.1"/>
    <property type="molecule type" value="Genomic_DNA"/>
</dbReference>
<reference evidence="1 2" key="1">
    <citation type="submission" date="2024-02" db="EMBL/GenBank/DDBJ databases">
        <title>Haloferula sargassicola NBRC 104335.</title>
        <authorList>
            <person name="Ichikawa N."/>
            <person name="Katano-Makiyama Y."/>
            <person name="Hidaka K."/>
        </authorList>
    </citation>
    <scope>NUCLEOTIDE SEQUENCE [LARGE SCALE GENOMIC DNA]</scope>
    <source>
        <strain evidence="1 2">NBRC 104335</strain>
    </source>
</reference>
<keyword evidence="2" id="KW-1185">Reference proteome</keyword>
<dbReference type="Proteomes" id="UP001476282">
    <property type="component" value="Unassembled WGS sequence"/>
</dbReference>
<dbReference type="Gene3D" id="3.40.50.1000">
    <property type="entry name" value="HAD superfamily/HAD-like"/>
    <property type="match status" value="2"/>
</dbReference>
<comment type="caution">
    <text evidence="1">The sequence shown here is derived from an EMBL/GenBank/DDBJ whole genome shotgun (WGS) entry which is preliminary data.</text>
</comment>
<proteinExistence type="predicted"/>
<dbReference type="InterPro" id="IPR023214">
    <property type="entry name" value="HAD_sf"/>
</dbReference>
<protein>
    <recommendedName>
        <fullName evidence="3">Sucrose phosphatase-like domain-containing protein</fullName>
    </recommendedName>
</protein>
<dbReference type="SUPFAM" id="SSF56784">
    <property type="entry name" value="HAD-like"/>
    <property type="match status" value="1"/>
</dbReference>
<dbReference type="Pfam" id="PF08282">
    <property type="entry name" value="Hydrolase_3"/>
    <property type="match status" value="1"/>
</dbReference>
<dbReference type="PANTHER" id="PTHR10000">
    <property type="entry name" value="PHOSPHOSERINE PHOSPHATASE"/>
    <property type="match status" value="1"/>
</dbReference>
<dbReference type="InterPro" id="IPR036412">
    <property type="entry name" value="HAD-like_sf"/>
</dbReference>
<accession>A0ABP9URG1</accession>
<evidence type="ECO:0000313" key="2">
    <source>
        <dbReference type="Proteomes" id="UP001476282"/>
    </source>
</evidence>
<evidence type="ECO:0000313" key="1">
    <source>
        <dbReference type="EMBL" id="GAA5483835.1"/>
    </source>
</evidence>
<sequence length="273" mass="30784">MKPLDPPDSPQLVLSFDFDGTLHDPAATPPVADELFATLRRLRRERGALWGINTGRSMNHVIEGLIDARFPFSPDWVVAREREVWYPNPLGRWTGDEKWNRRCEKDHRKFFKKIGKVLKRIRQEVEEHTGATWVEHDGDPAGLISRTEEEMEWIVRRVVELAAGEPLLGWQRNSIYLRFGHRHYQKGSSLRRIAENAGLQAEQCFAIGDSHNDFEMLSTDSAAFVACPGNAVAEVRAHVSSVGGYLCTLAHSQACVEALEHFFPPAGTTADPC</sequence>
<gene>
    <name evidence="1" type="ORF">Hsar01_03069</name>
</gene>
<name>A0ABP9URG1_9BACT</name>
<evidence type="ECO:0008006" key="3">
    <source>
        <dbReference type="Google" id="ProtNLM"/>
    </source>
</evidence>